<dbReference type="Pfam" id="PF12796">
    <property type="entry name" value="Ank_2"/>
    <property type="match status" value="1"/>
</dbReference>
<evidence type="ECO:0000313" key="5">
    <source>
        <dbReference type="Ensembl" id="ENSOSIP00000026633.1"/>
    </source>
</evidence>
<sequence>MHHPFNSNKSRHKPSVCGTSRGCSRRSGSRGRGRPSSRTPPRTRLSELDLEEDEQGRVGESQSVSGSKLAPSDSSHKHRRAADVLAVAAAGFGSIMTLQDDLTTAAAKGNAAEVERCLSAGAEVNGRNRFGRTAVQVMMMGSTAVAQVLLRHGADPNVADSSTGATPLHDAARTGFLDTAQLLVEAGADPQAEDREGRSPGDVARQNGHADVAAFLQRISSSRTVEQAGTGP</sequence>
<dbReference type="SMART" id="SM00248">
    <property type="entry name" value="ANK"/>
    <property type="match status" value="4"/>
</dbReference>
<dbReference type="SUPFAM" id="SSF48403">
    <property type="entry name" value="Ankyrin repeat"/>
    <property type="match status" value="1"/>
</dbReference>
<organism evidence="5 6">
    <name type="scientific">Oryzias sinensis</name>
    <name type="common">Chinese medaka</name>
    <dbReference type="NCBI Taxonomy" id="183150"/>
    <lineage>
        <taxon>Eukaryota</taxon>
        <taxon>Metazoa</taxon>
        <taxon>Chordata</taxon>
        <taxon>Craniata</taxon>
        <taxon>Vertebrata</taxon>
        <taxon>Euteleostomi</taxon>
        <taxon>Actinopterygii</taxon>
        <taxon>Neopterygii</taxon>
        <taxon>Teleostei</taxon>
        <taxon>Neoteleostei</taxon>
        <taxon>Acanthomorphata</taxon>
        <taxon>Ovalentaria</taxon>
        <taxon>Atherinomorphae</taxon>
        <taxon>Beloniformes</taxon>
        <taxon>Adrianichthyidae</taxon>
        <taxon>Oryziinae</taxon>
        <taxon>Oryzias</taxon>
    </lineage>
</organism>
<dbReference type="GO" id="GO:0004861">
    <property type="term" value="F:cyclin-dependent protein serine/threonine kinase inhibitor activity"/>
    <property type="evidence" value="ECO:0007669"/>
    <property type="project" value="TreeGrafter"/>
</dbReference>
<keyword evidence="1" id="KW-0677">Repeat</keyword>
<accession>A0A8C7YF01</accession>
<dbReference type="AlphaFoldDB" id="A0A8C7YF01"/>
<evidence type="ECO:0000313" key="6">
    <source>
        <dbReference type="Proteomes" id="UP000694383"/>
    </source>
</evidence>
<dbReference type="PANTHER" id="PTHR24201">
    <property type="entry name" value="ANK_REP_REGION DOMAIN-CONTAINING PROTEIN"/>
    <property type="match status" value="1"/>
</dbReference>
<dbReference type="GO" id="GO:0008285">
    <property type="term" value="P:negative regulation of cell population proliferation"/>
    <property type="evidence" value="ECO:0007669"/>
    <property type="project" value="TreeGrafter"/>
</dbReference>
<dbReference type="GO" id="GO:2000045">
    <property type="term" value="P:regulation of G1/S transition of mitotic cell cycle"/>
    <property type="evidence" value="ECO:0007669"/>
    <property type="project" value="TreeGrafter"/>
</dbReference>
<keyword evidence="6" id="KW-1185">Reference proteome</keyword>
<name>A0A8C7YF01_9TELE</name>
<feature type="compositionally biased region" description="Basic residues" evidence="4">
    <location>
        <begin position="1"/>
        <end position="14"/>
    </location>
</feature>
<keyword evidence="2 3" id="KW-0040">ANK repeat</keyword>
<dbReference type="InterPro" id="IPR002110">
    <property type="entry name" value="Ankyrin_rpt"/>
</dbReference>
<feature type="repeat" description="ANK" evidence="3">
    <location>
        <begin position="163"/>
        <end position="195"/>
    </location>
</feature>
<dbReference type="Proteomes" id="UP000694383">
    <property type="component" value="Unplaced"/>
</dbReference>
<dbReference type="Ensembl" id="ENSOSIT00000028094.1">
    <property type="protein sequence ID" value="ENSOSIP00000026633.1"/>
    <property type="gene ID" value="ENSOSIG00000014008.1"/>
</dbReference>
<dbReference type="PROSITE" id="PS50088">
    <property type="entry name" value="ANK_REPEAT"/>
    <property type="match status" value="1"/>
</dbReference>
<reference evidence="5" key="1">
    <citation type="submission" date="2025-08" db="UniProtKB">
        <authorList>
            <consortium name="Ensembl"/>
        </authorList>
    </citation>
    <scope>IDENTIFICATION</scope>
</reference>
<feature type="region of interest" description="Disordered" evidence="4">
    <location>
        <begin position="187"/>
        <end position="209"/>
    </location>
</feature>
<evidence type="ECO:0000256" key="4">
    <source>
        <dbReference type="SAM" id="MobiDB-lite"/>
    </source>
</evidence>
<evidence type="ECO:0000256" key="1">
    <source>
        <dbReference type="ARBA" id="ARBA00022737"/>
    </source>
</evidence>
<dbReference type="PANTHER" id="PTHR24201:SF8">
    <property type="entry name" value="CYCLIN-DEPENDENT KINASE 4 INHIBITOR B"/>
    <property type="match status" value="1"/>
</dbReference>
<dbReference type="PROSITE" id="PS50297">
    <property type="entry name" value="ANK_REP_REGION"/>
    <property type="match status" value="1"/>
</dbReference>
<dbReference type="Gene3D" id="1.25.40.20">
    <property type="entry name" value="Ankyrin repeat-containing domain"/>
    <property type="match status" value="1"/>
</dbReference>
<dbReference type="InterPro" id="IPR036770">
    <property type="entry name" value="Ankyrin_rpt-contain_sf"/>
</dbReference>
<evidence type="ECO:0000256" key="2">
    <source>
        <dbReference type="ARBA" id="ARBA00023043"/>
    </source>
</evidence>
<dbReference type="InterPro" id="IPR050776">
    <property type="entry name" value="Ank_Repeat/CDKN_Inhibitor"/>
</dbReference>
<feature type="compositionally biased region" description="Basic residues" evidence="4">
    <location>
        <begin position="23"/>
        <end position="35"/>
    </location>
</feature>
<protein>
    <submittedName>
        <fullName evidence="5">Cyclin-dependent kinase inhibitor 2A/B (p15, inhibits CDK4)</fullName>
    </submittedName>
</protein>
<dbReference type="GO" id="GO:0005634">
    <property type="term" value="C:nucleus"/>
    <property type="evidence" value="ECO:0007669"/>
    <property type="project" value="TreeGrafter"/>
</dbReference>
<evidence type="ECO:0000256" key="3">
    <source>
        <dbReference type="PROSITE-ProRule" id="PRU00023"/>
    </source>
</evidence>
<proteinExistence type="predicted"/>
<dbReference type="GO" id="GO:0019901">
    <property type="term" value="F:protein kinase binding"/>
    <property type="evidence" value="ECO:0007669"/>
    <property type="project" value="TreeGrafter"/>
</dbReference>
<dbReference type="GO" id="GO:0005737">
    <property type="term" value="C:cytoplasm"/>
    <property type="evidence" value="ECO:0007669"/>
    <property type="project" value="TreeGrafter"/>
</dbReference>
<dbReference type="GeneTree" id="ENSGT00940000159801"/>
<feature type="region of interest" description="Disordered" evidence="4">
    <location>
        <begin position="1"/>
        <end position="78"/>
    </location>
</feature>
<reference evidence="5" key="2">
    <citation type="submission" date="2025-09" db="UniProtKB">
        <authorList>
            <consortium name="Ensembl"/>
        </authorList>
    </citation>
    <scope>IDENTIFICATION</scope>
</reference>